<dbReference type="EMBL" id="MU250537">
    <property type="protein sequence ID" value="KAG7445367.1"/>
    <property type="molecule type" value="Genomic_DNA"/>
</dbReference>
<dbReference type="GeneID" id="66102294"/>
<reference evidence="1" key="1">
    <citation type="submission" date="2020-11" db="EMBL/GenBank/DDBJ databases">
        <title>Adaptations for nitrogen fixation in a non-lichenized fungal sporocarp promotes dispersal by wood-feeding termites.</title>
        <authorList>
            <consortium name="DOE Joint Genome Institute"/>
            <person name="Koch R.A."/>
            <person name="Yoon G."/>
            <person name="Arayal U."/>
            <person name="Lail K."/>
            <person name="Amirebrahimi M."/>
            <person name="Labutti K."/>
            <person name="Lipzen A."/>
            <person name="Riley R."/>
            <person name="Barry K."/>
            <person name="Henrissat B."/>
            <person name="Grigoriev I.V."/>
            <person name="Herr J.R."/>
            <person name="Aime M.C."/>
        </authorList>
    </citation>
    <scope>NUCLEOTIDE SEQUENCE</scope>
    <source>
        <strain evidence="1">MCA 3950</strain>
    </source>
</reference>
<organism evidence="1 2">
    <name type="scientific">Guyanagaster necrorhizus</name>
    <dbReference type="NCBI Taxonomy" id="856835"/>
    <lineage>
        <taxon>Eukaryota</taxon>
        <taxon>Fungi</taxon>
        <taxon>Dikarya</taxon>
        <taxon>Basidiomycota</taxon>
        <taxon>Agaricomycotina</taxon>
        <taxon>Agaricomycetes</taxon>
        <taxon>Agaricomycetidae</taxon>
        <taxon>Agaricales</taxon>
        <taxon>Marasmiineae</taxon>
        <taxon>Physalacriaceae</taxon>
        <taxon>Guyanagaster</taxon>
    </lineage>
</organism>
<dbReference type="Proteomes" id="UP000812287">
    <property type="component" value="Unassembled WGS sequence"/>
</dbReference>
<gene>
    <name evidence="1" type="ORF">BT62DRAFT_191715</name>
</gene>
<evidence type="ECO:0000313" key="2">
    <source>
        <dbReference type="Proteomes" id="UP000812287"/>
    </source>
</evidence>
<keyword evidence="2" id="KW-1185">Reference proteome</keyword>
<dbReference type="OrthoDB" id="3133596at2759"/>
<sequence>MEPACYVPLECLTTADSANSLPALEDYHFTLRAKDVYRMEFYWGLSRGDLERESHLNHVRLRSDMKELLENDQWTLVPTDETLRRIYDLQDYNQKCCPDLRRMFTNVIPVQEYTYNLFPTSVTRRVYIIFPSSSTLLSKHHPSTLPLLKISSLVHPCFVLGATYRLFSRFSQLRNRLVSAVSSFYLLQLPSSVRGLAEWRREGMISSRRWRTPEIWRRRKALLKQKDWY</sequence>
<accession>A0A9P7VR99</accession>
<evidence type="ECO:0000313" key="1">
    <source>
        <dbReference type="EMBL" id="KAG7445367.1"/>
    </source>
</evidence>
<comment type="caution">
    <text evidence="1">The sequence shown here is derived from an EMBL/GenBank/DDBJ whole genome shotgun (WGS) entry which is preliminary data.</text>
</comment>
<proteinExistence type="predicted"/>
<name>A0A9P7VR99_9AGAR</name>
<dbReference type="AlphaFoldDB" id="A0A9P7VR99"/>
<dbReference type="RefSeq" id="XP_043038867.1">
    <property type="nucleotide sequence ID" value="XM_043179998.1"/>
</dbReference>
<protein>
    <submittedName>
        <fullName evidence="1">Uncharacterized protein</fullName>
    </submittedName>
</protein>